<protein>
    <submittedName>
        <fullName evidence="1">Uncharacterized protein</fullName>
    </submittedName>
</protein>
<comment type="caution">
    <text evidence="1">The sequence shown here is derived from an EMBL/GenBank/DDBJ whole genome shotgun (WGS) entry which is preliminary data.</text>
</comment>
<gene>
    <name evidence="1" type="ORF">BUALT_Bualt03G0059400</name>
</gene>
<dbReference type="AlphaFoldDB" id="A0AAV6Y2P2"/>
<dbReference type="EMBL" id="WHWC01000003">
    <property type="protein sequence ID" value="KAG8385575.1"/>
    <property type="molecule type" value="Genomic_DNA"/>
</dbReference>
<organism evidence="1 2">
    <name type="scientific">Buddleja alternifolia</name>
    <dbReference type="NCBI Taxonomy" id="168488"/>
    <lineage>
        <taxon>Eukaryota</taxon>
        <taxon>Viridiplantae</taxon>
        <taxon>Streptophyta</taxon>
        <taxon>Embryophyta</taxon>
        <taxon>Tracheophyta</taxon>
        <taxon>Spermatophyta</taxon>
        <taxon>Magnoliopsida</taxon>
        <taxon>eudicotyledons</taxon>
        <taxon>Gunneridae</taxon>
        <taxon>Pentapetalae</taxon>
        <taxon>asterids</taxon>
        <taxon>lamiids</taxon>
        <taxon>Lamiales</taxon>
        <taxon>Scrophulariaceae</taxon>
        <taxon>Buddlejeae</taxon>
        <taxon>Buddleja</taxon>
    </lineage>
</organism>
<evidence type="ECO:0000313" key="2">
    <source>
        <dbReference type="Proteomes" id="UP000826271"/>
    </source>
</evidence>
<name>A0AAV6Y2P2_9LAMI</name>
<sequence>MGFVESFGWMQKKQYCRTLFWKIRAGIKKAVRNGRKQKFKFQYDPYSYALNFDDGSRHQQMMMMMGEKDRDKFEEYYYCKQQLPIWVYVLWVEQ</sequence>
<dbReference type="PANTHER" id="PTHR34538:SF13">
    <property type="entry name" value="OS02G0637200 PROTEIN"/>
    <property type="match status" value="1"/>
</dbReference>
<dbReference type="PANTHER" id="PTHR34538">
    <property type="entry name" value="EXPRESSED PROTEIN"/>
    <property type="match status" value="1"/>
</dbReference>
<evidence type="ECO:0000313" key="1">
    <source>
        <dbReference type="EMBL" id="KAG8385575.1"/>
    </source>
</evidence>
<accession>A0AAV6Y2P2</accession>
<dbReference type="Proteomes" id="UP000826271">
    <property type="component" value="Unassembled WGS sequence"/>
</dbReference>
<proteinExistence type="predicted"/>
<keyword evidence="2" id="KW-1185">Reference proteome</keyword>
<reference evidence="1" key="1">
    <citation type="submission" date="2019-10" db="EMBL/GenBank/DDBJ databases">
        <authorList>
            <person name="Zhang R."/>
            <person name="Pan Y."/>
            <person name="Wang J."/>
            <person name="Ma R."/>
            <person name="Yu S."/>
        </authorList>
    </citation>
    <scope>NUCLEOTIDE SEQUENCE</scope>
    <source>
        <strain evidence="1">LA-IB0</strain>
        <tissue evidence="1">Leaf</tissue>
    </source>
</reference>